<dbReference type="Gene3D" id="3.30.750.24">
    <property type="entry name" value="STAS domain"/>
    <property type="match status" value="1"/>
</dbReference>
<dbReference type="SUPFAM" id="SSF52091">
    <property type="entry name" value="SpoIIaa-like"/>
    <property type="match status" value="1"/>
</dbReference>
<dbReference type="Pfam" id="PF13466">
    <property type="entry name" value="STAS_2"/>
    <property type="match status" value="1"/>
</dbReference>
<dbReference type="InterPro" id="IPR036513">
    <property type="entry name" value="STAS_dom_sf"/>
</dbReference>
<sequence>MTQIIALQPNHLLVSGDLDFSGVLLVRSSGEALIRQAPEEVVIDFSGVERAGSAAVSLMMCWLRTACQEKRQIRFTQLPELLKKIITVSGLTENLFIDQC</sequence>
<accession>A0A1T4KTI6</accession>
<dbReference type="InterPro" id="IPR058548">
    <property type="entry name" value="MlaB-like_STAS"/>
</dbReference>
<gene>
    <name evidence="2" type="ORF">BTE48_11375</name>
</gene>
<dbReference type="AlphaFoldDB" id="A0A1T4KTI6"/>
<protein>
    <recommendedName>
        <fullName evidence="1">STAS domain-containing protein</fullName>
    </recommendedName>
</protein>
<reference evidence="2 3" key="1">
    <citation type="submission" date="2017-01" db="EMBL/GenBank/DDBJ databases">
        <title>Genome Sequencing of a Marine Spirillum, Oceanospirillum multiglobuliferum ATCC 33336, from Japan.</title>
        <authorList>
            <person name="Carney J.G."/>
            <person name="Trachtenberg A.M."/>
            <person name="Rheaume B.A."/>
            <person name="Linnane J.D."/>
            <person name="Pitts N.L."/>
            <person name="Mykles D.L."/>
            <person name="Maclea K.S."/>
        </authorList>
    </citation>
    <scope>NUCLEOTIDE SEQUENCE [LARGE SCALE GENOMIC DNA]</scope>
    <source>
        <strain evidence="2 3">ATCC 33336</strain>
    </source>
</reference>
<evidence type="ECO:0000313" key="2">
    <source>
        <dbReference type="EMBL" id="OPX54936.1"/>
    </source>
</evidence>
<dbReference type="PROSITE" id="PS50801">
    <property type="entry name" value="STAS"/>
    <property type="match status" value="1"/>
</dbReference>
<proteinExistence type="predicted"/>
<feature type="domain" description="STAS" evidence="1">
    <location>
        <begin position="12"/>
        <end position="100"/>
    </location>
</feature>
<dbReference type="STRING" id="64969.SAMN02745127_00213"/>
<dbReference type="RefSeq" id="WP_078743822.1">
    <property type="nucleotide sequence ID" value="NZ_FUXG01000001.1"/>
</dbReference>
<dbReference type="Proteomes" id="UP000191418">
    <property type="component" value="Unassembled WGS sequence"/>
</dbReference>
<name>A0A1T4KTI6_9GAMM</name>
<organism evidence="2 3">
    <name type="scientific">Oceanospirillum multiglobuliferum</name>
    <dbReference type="NCBI Taxonomy" id="64969"/>
    <lineage>
        <taxon>Bacteria</taxon>
        <taxon>Pseudomonadati</taxon>
        <taxon>Pseudomonadota</taxon>
        <taxon>Gammaproteobacteria</taxon>
        <taxon>Oceanospirillales</taxon>
        <taxon>Oceanospirillaceae</taxon>
        <taxon>Oceanospirillum</taxon>
    </lineage>
</organism>
<dbReference type="EMBL" id="MTSM01000015">
    <property type="protein sequence ID" value="OPX54936.1"/>
    <property type="molecule type" value="Genomic_DNA"/>
</dbReference>
<comment type="caution">
    <text evidence="2">The sequence shown here is derived from an EMBL/GenBank/DDBJ whole genome shotgun (WGS) entry which is preliminary data.</text>
</comment>
<dbReference type="CDD" id="cd07043">
    <property type="entry name" value="STAS_anti-anti-sigma_factors"/>
    <property type="match status" value="1"/>
</dbReference>
<evidence type="ECO:0000313" key="3">
    <source>
        <dbReference type="Proteomes" id="UP000191418"/>
    </source>
</evidence>
<dbReference type="OrthoDB" id="6120811at2"/>
<dbReference type="InterPro" id="IPR002645">
    <property type="entry name" value="STAS_dom"/>
</dbReference>
<evidence type="ECO:0000259" key="1">
    <source>
        <dbReference type="PROSITE" id="PS50801"/>
    </source>
</evidence>
<keyword evidence="3" id="KW-1185">Reference proteome</keyword>